<keyword evidence="3" id="KW-0238">DNA-binding</keyword>
<gene>
    <name evidence="6" type="primary">gltC</name>
    <name evidence="6" type="ORF">LKMONMHP_4079</name>
</gene>
<organism evidence="6 7">
    <name type="scientific">Methylobacterium organophilum</name>
    <dbReference type="NCBI Taxonomy" id="410"/>
    <lineage>
        <taxon>Bacteria</taxon>
        <taxon>Pseudomonadati</taxon>
        <taxon>Pseudomonadota</taxon>
        <taxon>Alphaproteobacteria</taxon>
        <taxon>Hyphomicrobiales</taxon>
        <taxon>Methylobacteriaceae</taxon>
        <taxon>Methylobacterium</taxon>
    </lineage>
</organism>
<dbReference type="Pfam" id="PF00126">
    <property type="entry name" value="HTH_1"/>
    <property type="match status" value="1"/>
</dbReference>
<dbReference type="InterPro" id="IPR050950">
    <property type="entry name" value="HTH-type_LysR_regulators"/>
</dbReference>
<dbReference type="InterPro" id="IPR036390">
    <property type="entry name" value="WH_DNA-bd_sf"/>
</dbReference>
<evidence type="ECO:0000313" key="7">
    <source>
        <dbReference type="Proteomes" id="UP001055156"/>
    </source>
</evidence>
<proteinExistence type="inferred from homology"/>
<dbReference type="InterPro" id="IPR005119">
    <property type="entry name" value="LysR_subst-bd"/>
</dbReference>
<comment type="similarity">
    <text evidence="1">Belongs to the LysR transcriptional regulatory family.</text>
</comment>
<dbReference type="PROSITE" id="PS50931">
    <property type="entry name" value="HTH_LYSR"/>
    <property type="match status" value="1"/>
</dbReference>
<evidence type="ECO:0000313" key="6">
    <source>
        <dbReference type="EMBL" id="GJE29200.1"/>
    </source>
</evidence>
<evidence type="ECO:0000256" key="2">
    <source>
        <dbReference type="ARBA" id="ARBA00023015"/>
    </source>
</evidence>
<keyword evidence="7" id="KW-1185">Reference proteome</keyword>
<evidence type="ECO:0000256" key="1">
    <source>
        <dbReference type="ARBA" id="ARBA00009437"/>
    </source>
</evidence>
<reference evidence="6" key="1">
    <citation type="journal article" date="2021" name="Front. Microbiol.">
        <title>Comprehensive Comparative Genomics and Phenotyping of Methylobacterium Species.</title>
        <authorList>
            <person name="Alessa O."/>
            <person name="Ogura Y."/>
            <person name="Fujitani Y."/>
            <person name="Takami H."/>
            <person name="Hayashi T."/>
            <person name="Sahin N."/>
            <person name="Tani A."/>
        </authorList>
    </citation>
    <scope>NUCLEOTIDE SEQUENCE</scope>
    <source>
        <strain evidence="6">NBRC 15689</strain>
    </source>
</reference>
<sequence>MHFQWIALRYFRETVQARSIRKASETLNVAPSAVNRQIIKIEEQLGAPLFERSSRGLKLTAAGELFYRWVLTSQGGLDQTITEINDLRGARTGHVTVACEEGIAKDFLPAIVRAFRAKHRQVGFTLQVHDMQDVVARVAEGQADLGLAFSPMPDARVRRRSQASMAIGAVLHPAHPLAVRPEMKLSDLIGETLVLPDNGFSTRQIFNAQLGGDAELLFARRIETNSFETMTALIKAGIAIGVRSQMGIAGEIARGDVVFVPFERRSFPPETVTLLVKGTRILPAAGAHFVEAVDAALRALTEESRWAAPQADSLALRPSA</sequence>
<dbReference type="Pfam" id="PF03466">
    <property type="entry name" value="LysR_substrate"/>
    <property type="match status" value="1"/>
</dbReference>
<comment type="caution">
    <text evidence="6">The sequence shown here is derived from an EMBL/GenBank/DDBJ whole genome shotgun (WGS) entry which is preliminary data.</text>
</comment>
<feature type="domain" description="HTH lysR-type" evidence="5">
    <location>
        <begin position="1"/>
        <end position="60"/>
    </location>
</feature>
<evidence type="ECO:0000256" key="3">
    <source>
        <dbReference type="ARBA" id="ARBA00023125"/>
    </source>
</evidence>
<evidence type="ECO:0000259" key="5">
    <source>
        <dbReference type="PROSITE" id="PS50931"/>
    </source>
</evidence>
<dbReference type="InterPro" id="IPR000847">
    <property type="entry name" value="LysR_HTH_N"/>
</dbReference>
<keyword evidence="4" id="KW-0804">Transcription</keyword>
<name>A0ABQ4TGE8_METOR</name>
<dbReference type="SUPFAM" id="SSF46785">
    <property type="entry name" value="Winged helix' DNA-binding domain"/>
    <property type="match status" value="1"/>
</dbReference>
<dbReference type="InterPro" id="IPR036388">
    <property type="entry name" value="WH-like_DNA-bd_sf"/>
</dbReference>
<protein>
    <submittedName>
        <fullName evidence="6">HTH-type transcriptional regulator GltC</fullName>
    </submittedName>
</protein>
<accession>A0ABQ4TGE8</accession>
<dbReference type="Proteomes" id="UP001055156">
    <property type="component" value="Unassembled WGS sequence"/>
</dbReference>
<dbReference type="Gene3D" id="3.40.190.290">
    <property type="match status" value="1"/>
</dbReference>
<keyword evidence="2" id="KW-0805">Transcription regulation</keyword>
<dbReference type="Gene3D" id="1.10.10.10">
    <property type="entry name" value="Winged helix-like DNA-binding domain superfamily/Winged helix DNA-binding domain"/>
    <property type="match status" value="1"/>
</dbReference>
<dbReference type="EMBL" id="BPQV01000014">
    <property type="protein sequence ID" value="GJE29200.1"/>
    <property type="molecule type" value="Genomic_DNA"/>
</dbReference>
<dbReference type="RefSeq" id="WP_238313464.1">
    <property type="nucleotide sequence ID" value="NZ_BPQV01000014.1"/>
</dbReference>
<evidence type="ECO:0000256" key="4">
    <source>
        <dbReference type="ARBA" id="ARBA00023163"/>
    </source>
</evidence>
<reference evidence="6" key="2">
    <citation type="submission" date="2021-08" db="EMBL/GenBank/DDBJ databases">
        <authorList>
            <person name="Tani A."/>
            <person name="Ola A."/>
            <person name="Ogura Y."/>
            <person name="Katsura K."/>
            <person name="Hayashi T."/>
        </authorList>
    </citation>
    <scope>NUCLEOTIDE SEQUENCE</scope>
    <source>
        <strain evidence="6">NBRC 15689</strain>
    </source>
</reference>
<dbReference type="PANTHER" id="PTHR30419">
    <property type="entry name" value="HTH-TYPE TRANSCRIPTIONAL REGULATOR YBHD"/>
    <property type="match status" value="1"/>
</dbReference>
<dbReference type="SUPFAM" id="SSF53850">
    <property type="entry name" value="Periplasmic binding protein-like II"/>
    <property type="match status" value="1"/>
</dbReference>